<dbReference type="EMBL" id="QXFW01000967">
    <property type="protein sequence ID" value="KAE8999141.1"/>
    <property type="molecule type" value="Genomic_DNA"/>
</dbReference>
<evidence type="ECO:0000313" key="18">
    <source>
        <dbReference type="Proteomes" id="UP000476176"/>
    </source>
</evidence>
<evidence type="ECO:0000313" key="13">
    <source>
        <dbReference type="Proteomes" id="UP000437068"/>
    </source>
</evidence>
<name>A0A6A3EKF3_9STRA</name>
<evidence type="ECO:0000313" key="6">
    <source>
        <dbReference type="EMBL" id="KAE9143415.1"/>
    </source>
</evidence>
<dbReference type="EMBL" id="QXGB01000555">
    <property type="protein sequence ID" value="KAE9210872.1"/>
    <property type="molecule type" value="Genomic_DNA"/>
</dbReference>
<evidence type="ECO:0000313" key="9">
    <source>
        <dbReference type="EMBL" id="KAE9247225.1"/>
    </source>
</evidence>
<dbReference type="Proteomes" id="UP000488956">
    <property type="component" value="Unassembled WGS sequence"/>
</dbReference>
<dbReference type="Proteomes" id="UP000476176">
    <property type="component" value="Unassembled WGS sequence"/>
</dbReference>
<evidence type="ECO:0000313" key="11">
    <source>
        <dbReference type="Proteomes" id="UP000429523"/>
    </source>
</evidence>
<dbReference type="Proteomes" id="UP000440367">
    <property type="component" value="Unassembled WGS sequence"/>
</dbReference>
<accession>A0A6A3EKF3</accession>
<dbReference type="Proteomes" id="UP000433483">
    <property type="component" value="Unassembled WGS sequence"/>
</dbReference>
<feature type="compositionally biased region" description="Polar residues" evidence="1">
    <location>
        <begin position="59"/>
        <end position="69"/>
    </location>
</feature>
<evidence type="ECO:0000313" key="17">
    <source>
        <dbReference type="Proteomes" id="UP000460718"/>
    </source>
</evidence>
<evidence type="ECO:0000313" key="19">
    <source>
        <dbReference type="Proteomes" id="UP000488956"/>
    </source>
</evidence>
<dbReference type="AlphaFoldDB" id="A0A6A3EKF3"/>
<evidence type="ECO:0000313" key="15">
    <source>
        <dbReference type="Proteomes" id="UP000440732"/>
    </source>
</evidence>
<protein>
    <submittedName>
        <fullName evidence="2">Uncharacterized protein</fullName>
    </submittedName>
</protein>
<evidence type="ECO:0000313" key="3">
    <source>
        <dbReference type="EMBL" id="KAE8999141.1"/>
    </source>
</evidence>
<sequence length="80" mass="8650">MGNLKLVAQNRFNAEKFEKFHLFGAASSYSSPPRHPHDCPLLLPKAPLQRQTLVALAQMQPQEDSSPQSKDGEASCGGSG</sequence>
<dbReference type="EMBL" id="QXGF01001072">
    <property type="protein sequence ID" value="KAE8932866.1"/>
    <property type="molecule type" value="Genomic_DNA"/>
</dbReference>
<proteinExistence type="predicted"/>
<dbReference type="Proteomes" id="UP000460718">
    <property type="component" value="Unassembled WGS sequence"/>
</dbReference>
<dbReference type="EMBL" id="QXFX01001684">
    <property type="protein sequence ID" value="KAE9086365.1"/>
    <property type="molecule type" value="Genomic_DNA"/>
</dbReference>
<dbReference type="Proteomes" id="UP000429523">
    <property type="component" value="Unassembled WGS sequence"/>
</dbReference>
<evidence type="ECO:0000313" key="5">
    <source>
        <dbReference type="EMBL" id="KAE9099106.1"/>
    </source>
</evidence>
<evidence type="ECO:0000313" key="12">
    <source>
        <dbReference type="Proteomes" id="UP000433483"/>
    </source>
</evidence>
<evidence type="ECO:0000313" key="4">
    <source>
        <dbReference type="EMBL" id="KAE9086365.1"/>
    </source>
</evidence>
<evidence type="ECO:0000313" key="10">
    <source>
        <dbReference type="EMBL" id="KAE9299832.1"/>
    </source>
</evidence>
<comment type="caution">
    <text evidence="2">The sequence shown here is derived from an EMBL/GenBank/DDBJ whole genome shotgun (WGS) entry which is preliminary data.</text>
</comment>
<gene>
    <name evidence="10" type="ORF">PF001_g15251</name>
    <name evidence="9" type="ORF">PF002_g6387</name>
    <name evidence="8" type="ORF">PF004_g14768</name>
    <name evidence="7" type="ORF">PF005_g11237</name>
    <name evidence="6" type="ORF">PF006_g11551</name>
    <name evidence="5" type="ORF">PF007_g16002</name>
    <name evidence="2" type="ORF">PF009_g17121</name>
    <name evidence="4" type="ORF">PF010_g20112</name>
    <name evidence="3" type="ORF">PF011_g14750</name>
</gene>
<evidence type="ECO:0000256" key="1">
    <source>
        <dbReference type="SAM" id="MobiDB-lite"/>
    </source>
</evidence>
<keyword evidence="12" id="KW-1185">Reference proteome</keyword>
<organism evidence="2 11">
    <name type="scientific">Phytophthora fragariae</name>
    <dbReference type="NCBI Taxonomy" id="53985"/>
    <lineage>
        <taxon>Eukaryota</taxon>
        <taxon>Sar</taxon>
        <taxon>Stramenopiles</taxon>
        <taxon>Oomycota</taxon>
        <taxon>Peronosporomycetes</taxon>
        <taxon>Peronosporales</taxon>
        <taxon>Peronosporaceae</taxon>
        <taxon>Phytophthora</taxon>
    </lineage>
</organism>
<evidence type="ECO:0000313" key="7">
    <source>
        <dbReference type="EMBL" id="KAE9210872.1"/>
    </source>
</evidence>
<reference evidence="11 12" key="1">
    <citation type="submission" date="2018-08" db="EMBL/GenBank/DDBJ databases">
        <title>Genomic investigation of the strawberry pathogen Phytophthora fragariae indicates pathogenicity is determined by transcriptional variation in three key races.</title>
        <authorList>
            <person name="Adams T.M."/>
            <person name="Armitage A.D."/>
            <person name="Sobczyk M.K."/>
            <person name="Bates H.J."/>
            <person name="Dunwell J.M."/>
            <person name="Nellist C.F."/>
            <person name="Harrison R.J."/>
        </authorList>
    </citation>
    <scope>NUCLEOTIDE SEQUENCE [LARGE SCALE GENOMIC DNA]</scope>
    <source>
        <strain evidence="10 13">A4</strain>
        <strain evidence="9 14">BC-1</strain>
        <strain evidence="8 18">BC-23</strain>
        <strain evidence="7 12">NOV-27</strain>
        <strain evidence="6 15">NOV-5</strain>
        <strain evidence="5 16">NOV-71</strain>
        <strain evidence="2 11">NOV-9</strain>
        <strain evidence="4 19">ONT-3</strain>
        <strain evidence="3 17">SCRP245</strain>
    </source>
</reference>
<evidence type="ECO:0000313" key="8">
    <source>
        <dbReference type="EMBL" id="KAE9215376.1"/>
    </source>
</evidence>
<dbReference type="Proteomes" id="UP000437068">
    <property type="component" value="Unassembled WGS sequence"/>
</dbReference>
<dbReference type="EMBL" id="QXGC01000957">
    <property type="protein sequence ID" value="KAE9215376.1"/>
    <property type="molecule type" value="Genomic_DNA"/>
</dbReference>
<feature type="region of interest" description="Disordered" evidence="1">
    <location>
        <begin position="58"/>
        <end position="80"/>
    </location>
</feature>
<dbReference type="EMBL" id="QXFZ01001010">
    <property type="protein sequence ID" value="KAE9099106.1"/>
    <property type="molecule type" value="Genomic_DNA"/>
</dbReference>
<dbReference type="EMBL" id="QXGD01000221">
    <property type="protein sequence ID" value="KAE9247225.1"/>
    <property type="molecule type" value="Genomic_DNA"/>
</dbReference>
<dbReference type="EMBL" id="QXGA01000620">
    <property type="protein sequence ID" value="KAE9143415.1"/>
    <property type="molecule type" value="Genomic_DNA"/>
</dbReference>
<evidence type="ECO:0000313" key="14">
    <source>
        <dbReference type="Proteomes" id="UP000440367"/>
    </source>
</evidence>
<dbReference type="Proteomes" id="UP000441208">
    <property type="component" value="Unassembled WGS sequence"/>
</dbReference>
<dbReference type="EMBL" id="QXGE01000983">
    <property type="protein sequence ID" value="KAE9299832.1"/>
    <property type="molecule type" value="Genomic_DNA"/>
</dbReference>
<dbReference type="Proteomes" id="UP000440732">
    <property type="component" value="Unassembled WGS sequence"/>
</dbReference>
<evidence type="ECO:0000313" key="16">
    <source>
        <dbReference type="Proteomes" id="UP000441208"/>
    </source>
</evidence>
<evidence type="ECO:0000313" key="2">
    <source>
        <dbReference type="EMBL" id="KAE8932866.1"/>
    </source>
</evidence>